<evidence type="ECO:0000256" key="5">
    <source>
        <dbReference type="SAM" id="MobiDB-lite"/>
    </source>
</evidence>
<protein>
    <submittedName>
        <fullName evidence="8">Sigma-70 family RNA polymerase sigma factor</fullName>
    </submittedName>
</protein>
<comment type="similarity">
    <text evidence="1">Belongs to the sigma-70 factor family. ECF subfamily.</text>
</comment>
<accession>A0A939P5P6</accession>
<evidence type="ECO:0000259" key="7">
    <source>
        <dbReference type="Pfam" id="PF08281"/>
    </source>
</evidence>
<evidence type="ECO:0000256" key="3">
    <source>
        <dbReference type="ARBA" id="ARBA00023082"/>
    </source>
</evidence>
<dbReference type="Pfam" id="PF04542">
    <property type="entry name" value="Sigma70_r2"/>
    <property type="match status" value="1"/>
</dbReference>
<dbReference type="EMBL" id="JAGEOJ010000001">
    <property type="protein sequence ID" value="MBO2445781.1"/>
    <property type="molecule type" value="Genomic_DNA"/>
</dbReference>
<dbReference type="InterPro" id="IPR013249">
    <property type="entry name" value="RNA_pol_sigma70_r4_t2"/>
</dbReference>
<dbReference type="CDD" id="cd06171">
    <property type="entry name" value="Sigma70_r4"/>
    <property type="match status" value="1"/>
</dbReference>
<feature type="compositionally biased region" description="Polar residues" evidence="5">
    <location>
        <begin position="85"/>
        <end position="95"/>
    </location>
</feature>
<sequence>MNDRPAPQEPPDAPDHDALSAVPQDDPDAASSDDLGAASQGVLGGAPRDDLGTASSDDLSGAGPDDLGAAPQDDQGAALRDDLGTASQGDLSGASQDDLGGVRPDGLGAARRGSLGGVGRDDLGPARWDEPGAARPADLGGAPRDDLGTESPADQGTAPRDELTGASQGGLGGASQGGLDGASSADLGVARQGGPGVGRDDLGAARRDDQGGARRDDSGRVRRDDLDGGLRQETLSSFPAFYGYWMPRLTGYLRSQTSDGRWVEDVAQEAMLAARRHWDDLLTYDKPGAWLFMVATKMLRRWLAKAREQCTSLDDMLTRGDGGPASLASAEDPNVSGHGGTDDRLDLMNAIRSLPRRQREALALHDLLGFPHAEVGEILGFSEGSAKTHVHRARKRLEELLRAPGPPPVIKIGRV</sequence>
<dbReference type="NCBIfam" id="TIGR02937">
    <property type="entry name" value="sigma70-ECF"/>
    <property type="match status" value="1"/>
</dbReference>
<gene>
    <name evidence="8" type="ORF">J4573_01635</name>
</gene>
<evidence type="ECO:0000256" key="4">
    <source>
        <dbReference type="ARBA" id="ARBA00023163"/>
    </source>
</evidence>
<dbReference type="Gene3D" id="1.10.1740.10">
    <property type="match status" value="1"/>
</dbReference>
<dbReference type="AlphaFoldDB" id="A0A939P5P6"/>
<keyword evidence="4" id="KW-0804">Transcription</keyword>
<name>A0A939P5P6_9ACTN</name>
<dbReference type="Gene3D" id="1.10.10.10">
    <property type="entry name" value="Winged helix-like DNA-binding domain superfamily/Winged helix DNA-binding domain"/>
    <property type="match status" value="1"/>
</dbReference>
<dbReference type="InterPro" id="IPR036388">
    <property type="entry name" value="WH-like_DNA-bd_sf"/>
</dbReference>
<keyword evidence="2" id="KW-0805">Transcription regulation</keyword>
<evidence type="ECO:0000256" key="2">
    <source>
        <dbReference type="ARBA" id="ARBA00023015"/>
    </source>
</evidence>
<dbReference type="GO" id="GO:0006352">
    <property type="term" value="P:DNA-templated transcription initiation"/>
    <property type="evidence" value="ECO:0007669"/>
    <property type="project" value="InterPro"/>
</dbReference>
<dbReference type="GO" id="GO:0003677">
    <property type="term" value="F:DNA binding"/>
    <property type="evidence" value="ECO:0007669"/>
    <property type="project" value="InterPro"/>
</dbReference>
<dbReference type="InterPro" id="IPR007627">
    <property type="entry name" value="RNA_pol_sigma70_r2"/>
</dbReference>
<dbReference type="Proteomes" id="UP000669179">
    <property type="component" value="Unassembled WGS sequence"/>
</dbReference>
<dbReference type="SUPFAM" id="SSF88659">
    <property type="entry name" value="Sigma3 and sigma4 domains of RNA polymerase sigma factors"/>
    <property type="match status" value="1"/>
</dbReference>
<dbReference type="InterPro" id="IPR014284">
    <property type="entry name" value="RNA_pol_sigma-70_dom"/>
</dbReference>
<dbReference type="InterPro" id="IPR013325">
    <property type="entry name" value="RNA_pol_sigma_r2"/>
</dbReference>
<feature type="region of interest" description="Disordered" evidence="5">
    <location>
        <begin position="315"/>
        <end position="341"/>
    </location>
</feature>
<feature type="domain" description="RNA polymerase sigma factor 70 region 4 type 2" evidence="7">
    <location>
        <begin position="345"/>
        <end position="397"/>
    </location>
</feature>
<dbReference type="RefSeq" id="WP_208253380.1">
    <property type="nucleotide sequence ID" value="NZ_JAGEOJ010000001.1"/>
</dbReference>
<evidence type="ECO:0000313" key="8">
    <source>
        <dbReference type="EMBL" id="MBO2445781.1"/>
    </source>
</evidence>
<dbReference type="PANTHER" id="PTHR43133">
    <property type="entry name" value="RNA POLYMERASE ECF-TYPE SIGMA FACTO"/>
    <property type="match status" value="1"/>
</dbReference>
<evidence type="ECO:0000259" key="6">
    <source>
        <dbReference type="Pfam" id="PF04542"/>
    </source>
</evidence>
<keyword evidence="3" id="KW-0731">Sigma factor</keyword>
<evidence type="ECO:0000256" key="1">
    <source>
        <dbReference type="ARBA" id="ARBA00010641"/>
    </source>
</evidence>
<dbReference type="InterPro" id="IPR039425">
    <property type="entry name" value="RNA_pol_sigma-70-like"/>
</dbReference>
<feature type="compositionally biased region" description="Gly residues" evidence="5">
    <location>
        <begin position="167"/>
        <end position="180"/>
    </location>
</feature>
<dbReference type="Pfam" id="PF08281">
    <property type="entry name" value="Sigma70_r4_2"/>
    <property type="match status" value="1"/>
</dbReference>
<keyword evidence="9" id="KW-1185">Reference proteome</keyword>
<proteinExistence type="inferred from homology"/>
<feature type="compositionally biased region" description="Basic and acidic residues" evidence="5">
    <location>
        <begin position="119"/>
        <end position="132"/>
    </location>
</feature>
<feature type="region of interest" description="Disordered" evidence="5">
    <location>
        <begin position="1"/>
        <end position="227"/>
    </location>
</feature>
<feature type="compositionally biased region" description="Basic and acidic residues" evidence="5">
    <location>
        <begin position="198"/>
        <end position="227"/>
    </location>
</feature>
<dbReference type="GO" id="GO:0016987">
    <property type="term" value="F:sigma factor activity"/>
    <property type="evidence" value="ECO:0007669"/>
    <property type="project" value="UniProtKB-KW"/>
</dbReference>
<dbReference type="InterPro" id="IPR013324">
    <property type="entry name" value="RNA_pol_sigma_r3/r4-like"/>
</dbReference>
<evidence type="ECO:0000313" key="9">
    <source>
        <dbReference type="Proteomes" id="UP000669179"/>
    </source>
</evidence>
<dbReference type="SUPFAM" id="SSF88946">
    <property type="entry name" value="Sigma2 domain of RNA polymerase sigma factors"/>
    <property type="match status" value="1"/>
</dbReference>
<reference evidence="8" key="1">
    <citation type="submission" date="2021-03" db="EMBL/GenBank/DDBJ databases">
        <authorList>
            <person name="Kanchanasin P."/>
            <person name="Saeng-In P."/>
            <person name="Phongsopitanun W."/>
            <person name="Yuki M."/>
            <person name="Kudo T."/>
            <person name="Ohkuma M."/>
            <person name="Tanasupawat S."/>
        </authorList>
    </citation>
    <scope>NUCLEOTIDE SEQUENCE</scope>
    <source>
        <strain evidence="8">GKU 128</strain>
    </source>
</reference>
<organism evidence="8 9">
    <name type="scientific">Actinomadura barringtoniae</name>
    <dbReference type="NCBI Taxonomy" id="1427535"/>
    <lineage>
        <taxon>Bacteria</taxon>
        <taxon>Bacillati</taxon>
        <taxon>Actinomycetota</taxon>
        <taxon>Actinomycetes</taxon>
        <taxon>Streptosporangiales</taxon>
        <taxon>Thermomonosporaceae</taxon>
        <taxon>Actinomadura</taxon>
    </lineage>
</organism>
<feature type="domain" description="RNA polymerase sigma-70 region 2" evidence="6">
    <location>
        <begin position="242"/>
        <end position="307"/>
    </location>
</feature>
<feature type="compositionally biased region" description="Low complexity" evidence="5">
    <location>
        <begin position="20"/>
        <end position="41"/>
    </location>
</feature>
<comment type="caution">
    <text evidence="8">The sequence shown here is derived from an EMBL/GenBank/DDBJ whole genome shotgun (WGS) entry which is preliminary data.</text>
</comment>
<dbReference type="PANTHER" id="PTHR43133:SF46">
    <property type="entry name" value="RNA POLYMERASE SIGMA-70 FACTOR ECF SUBFAMILY"/>
    <property type="match status" value="1"/>
</dbReference>